<evidence type="ECO:0000313" key="2">
    <source>
        <dbReference type="EMBL" id="GAH81845.1"/>
    </source>
</evidence>
<keyword evidence="1" id="KW-0812">Transmembrane</keyword>
<proteinExistence type="predicted"/>
<accession>X1JK34</accession>
<feature type="transmembrane region" description="Helical" evidence="1">
    <location>
        <begin position="12"/>
        <end position="32"/>
    </location>
</feature>
<sequence length="183" mass="20241">MFKPNSNSYKILVGICSVAVAASIGYLIVWAGTINSPGDPSSTGRMYTLENIYDYLTDVDSSVPSKPTEWTGPTAGPASTMHTLDDIFDNLVRLPATGQETCYKYVDPDWVEDTDCASTEGQDGEYKKGATLRYHTYIDTNVVVVDENTGLEWEQKTAANKDTEYKWYNSAKSGDAMYAAIYY</sequence>
<dbReference type="EMBL" id="BARU01035552">
    <property type="protein sequence ID" value="GAH81845.1"/>
    <property type="molecule type" value="Genomic_DNA"/>
</dbReference>
<keyword evidence="1" id="KW-1133">Transmembrane helix</keyword>
<comment type="caution">
    <text evidence="2">The sequence shown here is derived from an EMBL/GenBank/DDBJ whole genome shotgun (WGS) entry which is preliminary data.</text>
</comment>
<keyword evidence="1" id="KW-0472">Membrane</keyword>
<gene>
    <name evidence="2" type="ORF">S03H2_55630</name>
</gene>
<dbReference type="AlphaFoldDB" id="X1JK34"/>
<organism evidence="2">
    <name type="scientific">marine sediment metagenome</name>
    <dbReference type="NCBI Taxonomy" id="412755"/>
    <lineage>
        <taxon>unclassified sequences</taxon>
        <taxon>metagenomes</taxon>
        <taxon>ecological metagenomes</taxon>
    </lineage>
</organism>
<protein>
    <submittedName>
        <fullName evidence="2">Uncharacterized protein</fullName>
    </submittedName>
</protein>
<evidence type="ECO:0000256" key="1">
    <source>
        <dbReference type="SAM" id="Phobius"/>
    </source>
</evidence>
<feature type="non-terminal residue" evidence="2">
    <location>
        <position position="183"/>
    </location>
</feature>
<reference evidence="2" key="1">
    <citation type="journal article" date="2014" name="Front. Microbiol.">
        <title>High frequency of phylogenetically diverse reductive dehalogenase-homologous genes in deep subseafloor sedimentary metagenomes.</title>
        <authorList>
            <person name="Kawai M."/>
            <person name="Futagami T."/>
            <person name="Toyoda A."/>
            <person name="Takaki Y."/>
            <person name="Nishi S."/>
            <person name="Hori S."/>
            <person name="Arai W."/>
            <person name="Tsubouchi T."/>
            <person name="Morono Y."/>
            <person name="Uchiyama I."/>
            <person name="Ito T."/>
            <person name="Fujiyama A."/>
            <person name="Inagaki F."/>
            <person name="Takami H."/>
        </authorList>
    </citation>
    <scope>NUCLEOTIDE SEQUENCE</scope>
    <source>
        <strain evidence="2">Expedition CK06-06</strain>
    </source>
</reference>
<name>X1JK34_9ZZZZ</name>